<dbReference type="GO" id="GO:0031012">
    <property type="term" value="C:extracellular matrix"/>
    <property type="evidence" value="ECO:0007669"/>
    <property type="project" value="TreeGrafter"/>
</dbReference>
<proteinExistence type="predicted"/>
<dbReference type="Proteomes" id="UP000252081">
    <property type="component" value="Unassembled WGS sequence"/>
</dbReference>
<dbReference type="SUPFAM" id="SSF82153">
    <property type="entry name" value="FAS1 domain"/>
    <property type="match status" value="1"/>
</dbReference>
<dbReference type="GO" id="GO:0030198">
    <property type="term" value="P:extracellular matrix organization"/>
    <property type="evidence" value="ECO:0007669"/>
    <property type="project" value="TreeGrafter"/>
</dbReference>
<evidence type="ECO:0000313" key="2">
    <source>
        <dbReference type="EMBL" id="RBQ07873.1"/>
    </source>
</evidence>
<dbReference type="GO" id="GO:0005615">
    <property type="term" value="C:extracellular space"/>
    <property type="evidence" value="ECO:0007669"/>
    <property type="project" value="TreeGrafter"/>
</dbReference>
<dbReference type="PROSITE" id="PS50213">
    <property type="entry name" value="FAS1"/>
    <property type="match status" value="2"/>
</dbReference>
<feature type="domain" description="FAS1" evidence="1">
    <location>
        <begin position="39"/>
        <end position="175"/>
    </location>
</feature>
<dbReference type="PANTHER" id="PTHR10900:SF77">
    <property type="entry name" value="FI19380P1"/>
    <property type="match status" value="1"/>
</dbReference>
<dbReference type="PROSITE" id="PS51257">
    <property type="entry name" value="PROKAR_LIPOPROTEIN"/>
    <property type="match status" value="1"/>
</dbReference>
<organism evidence="2 3">
    <name type="scientific">Pedobacter miscanthi</name>
    <dbReference type="NCBI Taxonomy" id="2259170"/>
    <lineage>
        <taxon>Bacteria</taxon>
        <taxon>Pseudomonadati</taxon>
        <taxon>Bacteroidota</taxon>
        <taxon>Sphingobacteriia</taxon>
        <taxon>Sphingobacteriales</taxon>
        <taxon>Sphingobacteriaceae</taxon>
        <taxon>Pedobacter</taxon>
    </lineage>
</organism>
<dbReference type="FunFam" id="2.30.180.10:FF:000032">
    <property type="entry name" value="Fasciclin domain-containing protein, putative"/>
    <property type="match status" value="1"/>
</dbReference>
<dbReference type="Pfam" id="PF02469">
    <property type="entry name" value="Fasciclin"/>
    <property type="match status" value="1"/>
</dbReference>
<sequence length="547" mass="60686">MMNKLITTFKKILLGMIVLLALSCKKEEAPINLTLETNGNTIMVYLSGKPSYSILTEALEITKLSQTLRIYGTMTLFAPTNEAFEKYFKRKGIANISEVNPDTLRNLLKYHIYNEKYMSSLFVQGSLPTVTVNGAFIKFDISKGLRQTILNGTAKIVTLDIPAANGVLHAIDDVLEPSPLTMYDWLRTQPDYSIMLEAFEKTGNAALLLKNVEYDPNTIVYGKPAIKWRTIFLEPDAVLKKENITSFEALAARFSQNYNTTKNYADPTDSLNVFVRYHTLEQKYFISDFTDTYLESASKNNFLVFSTTGGLSVNKHIVESLSGTDTVRTEVKVGVNLDRSNIITKNGIINSVNALIQTYTVKPVAVKVLFAGLPSERGLKLPNGTVSTFIAQFPLMGNNPEAQKIIPWLKWGYSTGFVPTAPTNSAFAGDNVVLLSSGTAGYWYELTTKLVFKGEYDIYVNYVGLRRGSAVTNAIFTWDGQQLGDITNLADAKDAFGNVVAGGIDNIYRRKLGTVVLPINSTHVMRIDGIANNVTSWYSMELVPVRN</sequence>
<name>A0A366L306_9SPHI</name>
<dbReference type="EMBL" id="QNQU01000007">
    <property type="protein sequence ID" value="RBQ07873.1"/>
    <property type="molecule type" value="Genomic_DNA"/>
</dbReference>
<dbReference type="GO" id="GO:0007155">
    <property type="term" value="P:cell adhesion"/>
    <property type="evidence" value="ECO:0007669"/>
    <property type="project" value="TreeGrafter"/>
</dbReference>
<dbReference type="SMART" id="SM00554">
    <property type="entry name" value="FAS1"/>
    <property type="match status" value="1"/>
</dbReference>
<dbReference type="PANTHER" id="PTHR10900">
    <property type="entry name" value="PERIOSTIN-RELATED"/>
    <property type="match status" value="1"/>
</dbReference>
<dbReference type="Gene3D" id="2.30.180.10">
    <property type="entry name" value="FAS1 domain"/>
    <property type="match status" value="2"/>
</dbReference>
<dbReference type="InterPro" id="IPR036378">
    <property type="entry name" value="FAS1_dom_sf"/>
</dbReference>
<dbReference type="InterPro" id="IPR000782">
    <property type="entry name" value="FAS1_domain"/>
</dbReference>
<protein>
    <recommendedName>
        <fullName evidence="1">FAS1 domain-containing protein</fullName>
    </recommendedName>
</protein>
<keyword evidence="3" id="KW-1185">Reference proteome</keyword>
<dbReference type="AlphaFoldDB" id="A0A366L306"/>
<gene>
    <name evidence="2" type="ORF">DRW42_09735</name>
</gene>
<dbReference type="GO" id="GO:0050839">
    <property type="term" value="F:cell adhesion molecule binding"/>
    <property type="evidence" value="ECO:0007669"/>
    <property type="project" value="TreeGrafter"/>
</dbReference>
<comment type="caution">
    <text evidence="2">The sequence shown here is derived from an EMBL/GenBank/DDBJ whole genome shotgun (WGS) entry which is preliminary data.</text>
</comment>
<reference evidence="2 3" key="1">
    <citation type="submission" date="2018-07" db="EMBL/GenBank/DDBJ databases">
        <title>A draft genome of a endophytic bacteria, a new species of Pedobacter.</title>
        <authorList>
            <person name="Zhang Z.D."/>
            <person name="Chen Z.J."/>
        </authorList>
    </citation>
    <scope>NUCLEOTIDE SEQUENCE [LARGE SCALE GENOMIC DNA]</scope>
    <source>
        <strain evidence="2 3">RS10</strain>
    </source>
</reference>
<accession>A0A366L306</accession>
<feature type="domain" description="FAS1" evidence="1">
    <location>
        <begin position="179"/>
        <end position="356"/>
    </location>
</feature>
<evidence type="ECO:0000259" key="1">
    <source>
        <dbReference type="PROSITE" id="PS50213"/>
    </source>
</evidence>
<dbReference type="InterPro" id="IPR050904">
    <property type="entry name" value="Adhesion/Biosynth-related"/>
</dbReference>
<evidence type="ECO:0000313" key="3">
    <source>
        <dbReference type="Proteomes" id="UP000252081"/>
    </source>
</evidence>